<feature type="transmembrane region" description="Helical" evidence="8">
    <location>
        <begin position="135"/>
        <end position="160"/>
    </location>
</feature>
<evidence type="ECO:0000256" key="3">
    <source>
        <dbReference type="ARBA" id="ARBA00022692"/>
    </source>
</evidence>
<dbReference type="PANTHER" id="PTHR19282:SF41">
    <property type="entry name" value="TETRASPANIN-9"/>
    <property type="match status" value="1"/>
</dbReference>
<evidence type="ECO:0008006" key="10">
    <source>
        <dbReference type="Google" id="ProtNLM"/>
    </source>
</evidence>
<accession>A0A8C2NLI7</accession>
<feature type="transmembrane region" description="Helical" evidence="8">
    <location>
        <begin position="108"/>
        <end position="128"/>
    </location>
</feature>
<dbReference type="PROSITE" id="PS00421">
    <property type="entry name" value="TM4_1"/>
    <property type="match status" value="1"/>
</dbReference>
<evidence type="ECO:0000256" key="4">
    <source>
        <dbReference type="ARBA" id="ARBA00022989"/>
    </source>
</evidence>
<evidence type="ECO:0000256" key="2">
    <source>
        <dbReference type="ARBA" id="ARBA00006840"/>
    </source>
</evidence>
<evidence type="ECO:0000313" key="9">
    <source>
        <dbReference type="Ensembl" id="ENSCHIP00010006924.1"/>
    </source>
</evidence>
<evidence type="ECO:0000256" key="5">
    <source>
        <dbReference type="ARBA" id="ARBA00023136"/>
    </source>
</evidence>
<comment type="similarity">
    <text evidence="2">Belongs to the tetraspanin (TM4SF) family.</text>
</comment>
<feature type="compositionally biased region" description="Gly residues" evidence="7">
    <location>
        <begin position="242"/>
        <end position="257"/>
    </location>
</feature>
<feature type="region of interest" description="Disordered" evidence="7">
    <location>
        <begin position="238"/>
        <end position="261"/>
    </location>
</feature>
<dbReference type="AlphaFoldDB" id="A0A8C2NLI7"/>
<protein>
    <recommendedName>
        <fullName evidence="10">Tetraspanin</fullName>
    </recommendedName>
</protein>
<comment type="subcellular location">
    <subcellularLocation>
        <location evidence="1">Membrane</location>
        <topology evidence="1">Multi-pass membrane protein</topology>
    </subcellularLocation>
</comment>
<organism evidence="9">
    <name type="scientific">Capra hircus</name>
    <name type="common">Goat</name>
    <dbReference type="NCBI Taxonomy" id="9925"/>
    <lineage>
        <taxon>Eukaryota</taxon>
        <taxon>Metazoa</taxon>
        <taxon>Chordata</taxon>
        <taxon>Craniata</taxon>
        <taxon>Vertebrata</taxon>
        <taxon>Euteleostomi</taxon>
        <taxon>Mammalia</taxon>
        <taxon>Eutheria</taxon>
        <taxon>Laurasiatheria</taxon>
        <taxon>Artiodactyla</taxon>
        <taxon>Ruminantia</taxon>
        <taxon>Pecora</taxon>
        <taxon>Bovidae</taxon>
        <taxon>Caprinae</taxon>
        <taxon>Capra</taxon>
    </lineage>
</organism>
<name>A0A8C2NLI7_CAPHI</name>
<dbReference type="PANTHER" id="PTHR19282">
    <property type="entry name" value="TETRASPANIN"/>
    <property type="match status" value="1"/>
</dbReference>
<dbReference type="InterPro" id="IPR018503">
    <property type="entry name" value="Tetraspanin_CS"/>
</dbReference>
<keyword evidence="6" id="KW-0325">Glycoprotein</keyword>
<dbReference type="InterPro" id="IPR018499">
    <property type="entry name" value="Tetraspanin/Peripherin"/>
</dbReference>
<evidence type="ECO:0000256" key="8">
    <source>
        <dbReference type="SAM" id="Phobius"/>
    </source>
</evidence>
<sequence length="293" mass="30993">MAYFKLKGAERGTSWAKPGRLPGGAGCWGLAAFSLHGPGTPVLGEGRGWRPGSCRAFWRRVFRITWLAGLGRQLCGCGLLGVGIWLSVSQGNFATFSPSFPSLSAANLVIAIGTIVMVTGFLGCLGAIKENRCLLLSFFIVLLIILLAELILIILFFVYMDKVNENAKKDLKEGLLLYNSENNVGLKNAWNIIQAEVRAGGGGRCGWKAGPGPQTPPPSLGWATGFLGQTWCSGRQLQRGSGAAGQRGSGAGGGLRGGLDVASSHPRGWELGIKMGHQEGTSSVPSFLKPQHE</sequence>
<dbReference type="GO" id="GO:0005886">
    <property type="term" value="C:plasma membrane"/>
    <property type="evidence" value="ECO:0007669"/>
    <property type="project" value="TreeGrafter"/>
</dbReference>
<keyword evidence="5 8" id="KW-0472">Membrane</keyword>
<dbReference type="Pfam" id="PF00335">
    <property type="entry name" value="Tetraspanin"/>
    <property type="match status" value="1"/>
</dbReference>
<dbReference type="PRINTS" id="PR00259">
    <property type="entry name" value="TMFOUR"/>
</dbReference>
<evidence type="ECO:0000256" key="6">
    <source>
        <dbReference type="ARBA" id="ARBA00023180"/>
    </source>
</evidence>
<dbReference type="Ensembl" id="ENSCHIT00010009655.1">
    <property type="protein sequence ID" value="ENSCHIP00010006924.1"/>
    <property type="gene ID" value="ENSCHIG00010004949.1"/>
</dbReference>
<evidence type="ECO:0000256" key="1">
    <source>
        <dbReference type="ARBA" id="ARBA00004141"/>
    </source>
</evidence>
<keyword evidence="4 8" id="KW-1133">Transmembrane helix</keyword>
<feature type="transmembrane region" description="Helical" evidence="8">
    <location>
        <begin position="64"/>
        <end position="88"/>
    </location>
</feature>
<evidence type="ECO:0000256" key="7">
    <source>
        <dbReference type="SAM" id="MobiDB-lite"/>
    </source>
</evidence>
<keyword evidence="3 8" id="KW-0812">Transmembrane</keyword>
<reference evidence="9" key="2">
    <citation type="submission" date="2025-08" db="UniProtKB">
        <authorList>
            <consortium name="Ensembl"/>
        </authorList>
    </citation>
    <scope>IDENTIFICATION</scope>
</reference>
<proteinExistence type="inferred from homology"/>
<reference evidence="9" key="1">
    <citation type="submission" date="2019-03" db="EMBL/GenBank/DDBJ databases">
        <title>Genome sequencing and reference-guided assembly of Black Bengal Goat (Capra hircus).</title>
        <authorList>
            <person name="Siddiki A.Z."/>
            <person name="Baten A."/>
            <person name="Billah M."/>
            <person name="Alam M.A.U."/>
            <person name="Shawrob K.S.M."/>
            <person name="Saha S."/>
            <person name="Chowdhury M."/>
            <person name="Rahman A.H."/>
            <person name="Stear M."/>
            <person name="Miah G."/>
            <person name="Das G.B."/>
            <person name="Hossain M.M."/>
            <person name="Kumkum M."/>
            <person name="Islam M.S."/>
            <person name="Mollah A.M."/>
            <person name="Ahsan A."/>
            <person name="Tusar F."/>
            <person name="Khan M.K.I."/>
        </authorList>
    </citation>
    <scope>NUCLEOTIDE SEQUENCE [LARGE SCALE GENOMIC DNA]</scope>
</reference>